<dbReference type="EMBL" id="GIFC01005289">
    <property type="protein sequence ID" value="MXU87372.1"/>
    <property type="molecule type" value="Transcribed_RNA"/>
</dbReference>
<evidence type="ECO:0000313" key="1">
    <source>
        <dbReference type="EMBL" id="MXU87372.1"/>
    </source>
</evidence>
<protein>
    <submittedName>
        <fullName evidence="1">Uncharacterized protein</fullName>
    </submittedName>
</protein>
<proteinExistence type="predicted"/>
<sequence length="96" mass="11139">MRLLALSSRVRSIHWVAWVARGSATRAMRWRAREQQRSERMGLRLYGMAEEPIWVRSKGSSTSFMWASSRKSVQILCTDAPRLARAERQSMSTLRV</sequence>
<reference evidence="1" key="1">
    <citation type="submission" date="2019-12" db="EMBL/GenBank/DDBJ databases">
        <title>An insight into the sialome of adult female Ixodes ricinus ticks feeding for 6 days.</title>
        <authorList>
            <person name="Perner J."/>
            <person name="Ribeiro J.M.C."/>
        </authorList>
    </citation>
    <scope>NUCLEOTIDE SEQUENCE</scope>
    <source>
        <strain evidence="1">Semi-engorged</strain>
        <tissue evidence="1">Salivary glands</tissue>
    </source>
</reference>
<organism evidence="1">
    <name type="scientific">Ixodes ricinus</name>
    <name type="common">Common tick</name>
    <name type="synonym">Acarus ricinus</name>
    <dbReference type="NCBI Taxonomy" id="34613"/>
    <lineage>
        <taxon>Eukaryota</taxon>
        <taxon>Metazoa</taxon>
        <taxon>Ecdysozoa</taxon>
        <taxon>Arthropoda</taxon>
        <taxon>Chelicerata</taxon>
        <taxon>Arachnida</taxon>
        <taxon>Acari</taxon>
        <taxon>Parasitiformes</taxon>
        <taxon>Ixodida</taxon>
        <taxon>Ixodoidea</taxon>
        <taxon>Ixodidae</taxon>
        <taxon>Ixodinae</taxon>
        <taxon>Ixodes</taxon>
    </lineage>
</organism>
<accession>A0A6B0U4C1</accession>
<name>A0A6B0U4C1_IXORI</name>
<dbReference type="AlphaFoldDB" id="A0A6B0U4C1"/>